<feature type="compositionally biased region" description="Basic and acidic residues" evidence="7">
    <location>
        <begin position="822"/>
        <end position="838"/>
    </location>
</feature>
<comment type="caution">
    <text evidence="9">The sequence shown here is derived from an EMBL/GenBank/DDBJ whole genome shotgun (WGS) entry which is preliminary data.</text>
</comment>
<evidence type="ECO:0000256" key="5">
    <source>
        <dbReference type="ARBA" id="ARBA00023163"/>
    </source>
</evidence>
<dbReference type="GO" id="GO:0000981">
    <property type="term" value="F:DNA-binding transcription factor activity, RNA polymerase II-specific"/>
    <property type="evidence" value="ECO:0007669"/>
    <property type="project" value="InterPro"/>
</dbReference>
<dbReference type="Gene3D" id="4.10.240.10">
    <property type="entry name" value="Zn(2)-C6 fungal-type DNA-binding domain"/>
    <property type="match status" value="1"/>
</dbReference>
<dbReference type="CDD" id="cd00067">
    <property type="entry name" value="GAL4"/>
    <property type="match status" value="1"/>
</dbReference>
<dbReference type="Pfam" id="PF00172">
    <property type="entry name" value="Zn_clus"/>
    <property type="match status" value="1"/>
</dbReference>
<protein>
    <recommendedName>
        <fullName evidence="8">Zn(2)-C6 fungal-type domain-containing protein</fullName>
    </recommendedName>
</protein>
<feature type="region of interest" description="Disordered" evidence="7">
    <location>
        <begin position="83"/>
        <end position="186"/>
    </location>
</feature>
<keyword evidence="4" id="KW-0843">Virulence</keyword>
<dbReference type="AlphaFoldDB" id="R4X9R1"/>
<dbReference type="STRING" id="1097556.R4X9R1"/>
<feature type="region of interest" description="Disordered" evidence="7">
    <location>
        <begin position="811"/>
        <end position="850"/>
    </location>
</feature>
<dbReference type="eggNOG" id="ENOG502QR2H">
    <property type="taxonomic scope" value="Eukaryota"/>
</dbReference>
<evidence type="ECO:0000256" key="4">
    <source>
        <dbReference type="ARBA" id="ARBA00023026"/>
    </source>
</evidence>
<feature type="compositionally biased region" description="Polar residues" evidence="7">
    <location>
        <begin position="100"/>
        <end position="136"/>
    </location>
</feature>
<dbReference type="InterPro" id="IPR036864">
    <property type="entry name" value="Zn2-C6_fun-type_DNA-bd_sf"/>
</dbReference>
<organism evidence="9 10">
    <name type="scientific">Taphrina deformans (strain PYCC 5710 / ATCC 11124 / CBS 356.35 / IMI 108563 / JCM 9778 / NBRC 8474)</name>
    <name type="common">Peach leaf curl fungus</name>
    <name type="synonym">Lalaria deformans</name>
    <dbReference type="NCBI Taxonomy" id="1097556"/>
    <lineage>
        <taxon>Eukaryota</taxon>
        <taxon>Fungi</taxon>
        <taxon>Dikarya</taxon>
        <taxon>Ascomycota</taxon>
        <taxon>Taphrinomycotina</taxon>
        <taxon>Taphrinomycetes</taxon>
        <taxon>Taphrinales</taxon>
        <taxon>Taphrinaceae</taxon>
        <taxon>Taphrina</taxon>
    </lineage>
</organism>
<dbReference type="OrthoDB" id="39175at2759"/>
<dbReference type="PANTHER" id="PTHR47338:SF27">
    <property type="entry name" value="ZN(II)2CYS6 TRANSCRIPTION FACTOR (EUROFUNG)"/>
    <property type="match status" value="1"/>
</dbReference>
<keyword evidence="10" id="KW-1185">Reference proteome</keyword>
<keyword evidence="5" id="KW-0804">Transcription</keyword>
<dbReference type="SMART" id="SM00066">
    <property type="entry name" value="GAL4"/>
    <property type="match status" value="1"/>
</dbReference>
<accession>R4X9R1</accession>
<dbReference type="EMBL" id="CAHR02000020">
    <property type="protein sequence ID" value="CCG80974.1"/>
    <property type="molecule type" value="Genomic_DNA"/>
</dbReference>
<comment type="subcellular location">
    <subcellularLocation>
        <location evidence="1">Nucleus</location>
    </subcellularLocation>
</comment>
<dbReference type="Pfam" id="PF04082">
    <property type="entry name" value="Fungal_trans"/>
    <property type="match status" value="1"/>
</dbReference>
<sequence length="889" mass="98751">MDGSPYQSPNGIASGLETAIKVEDPGILRPDFFQTTKAGGERQRLALACQTCRLKKVKCDGELPKCHRCTDLNLECEYKLTTHRRSRNKASHKKRDASSENDGINGQQSNAPKVPISNNHQTNANQKRLKTDQYSDFTPMVGLQPPEAAMSRQDSSDLRALPSHHSQQLRQGLLPSDPSLALGRSPPVWHMREEDKYAEQPPPPRAAGYQLQPPLPSYKLMVELCQVYFSRIYGQMYAFLHPPSFMRSMLEFPDTLNPALLLAIAAVSARFHTTADPAALEPDRWASACLDLILGTSSPVPRAGSDRLKSTLEDSSTKTRAMCKPSISCIQALSLISFHYFGEGQSSTAWLISGIGIRMAHKLHLNLEFYDDPIGQSDNHPPGYRMSFRDREIRRRTYWALYIMDRLNSAGERRAFTLRNDEISIQLPIKQSCFDREIPGYTDSICPSVTLVPGQNDPSASMDCAAYLIRMIDIWGEVSCFVQLSASDLNWNTGSPLTSLRKRILAWAESLPPSLQYVPGLTQGQAPAWFVMHTAYFLSLCVMHRFALPKSMTKQYGIDHIPVSYLNMCVKEAIHNAKRVSEIIQSIPPNSEISAPFMGFAAFSAATLHAFLGYNVPDMDEIAGAVHRGYVTSTLGFLKQLGKPWKPVSKMHDALASQIDNRSRSGRLRNSILHETSECANQFTIPDSRPVHFTTQQQIEMNTLGFSNWFNDPVTNPKFVSQWHNAGPMADPLRGPVPAYNGGIPGMVNYDSITGQISNGAHPLGQSPERTKVKARPQDPSDAPYGEAFPIVNSESDDDNQVADLLVSFKQSDHHHHHHHHQREEAGSSDVAKEDGAPAHKSHHAQQTPVTAEEFLDQVGNLRESPGQSATVDCLQLMKVGLITAQNWS</sequence>
<dbReference type="InterPro" id="IPR007219">
    <property type="entry name" value="XnlR_reg_dom"/>
</dbReference>
<dbReference type="InterPro" id="IPR050815">
    <property type="entry name" value="TF_fung"/>
</dbReference>
<dbReference type="InterPro" id="IPR001138">
    <property type="entry name" value="Zn2Cys6_DnaBD"/>
</dbReference>
<name>R4X9R1_TAPDE</name>
<keyword evidence="2" id="KW-0479">Metal-binding</keyword>
<evidence type="ECO:0000256" key="3">
    <source>
        <dbReference type="ARBA" id="ARBA00023015"/>
    </source>
</evidence>
<dbReference type="GO" id="GO:0003677">
    <property type="term" value="F:DNA binding"/>
    <property type="evidence" value="ECO:0007669"/>
    <property type="project" value="InterPro"/>
</dbReference>
<evidence type="ECO:0000259" key="8">
    <source>
        <dbReference type="PROSITE" id="PS50048"/>
    </source>
</evidence>
<dbReference type="CDD" id="cd12148">
    <property type="entry name" value="fungal_TF_MHR"/>
    <property type="match status" value="1"/>
</dbReference>
<feature type="compositionally biased region" description="Basic and acidic residues" evidence="7">
    <location>
        <begin position="769"/>
        <end position="779"/>
    </location>
</feature>
<dbReference type="PANTHER" id="PTHR47338">
    <property type="entry name" value="ZN(II)2CYS6 TRANSCRIPTION FACTOR (EUROFUNG)-RELATED"/>
    <property type="match status" value="1"/>
</dbReference>
<feature type="region of interest" description="Disordered" evidence="7">
    <location>
        <begin position="755"/>
        <end position="795"/>
    </location>
</feature>
<dbReference type="SUPFAM" id="SSF57701">
    <property type="entry name" value="Zn2/Cys6 DNA-binding domain"/>
    <property type="match status" value="1"/>
</dbReference>
<dbReference type="PROSITE" id="PS50048">
    <property type="entry name" value="ZN2_CY6_FUNGAL_2"/>
    <property type="match status" value="1"/>
</dbReference>
<dbReference type="GO" id="GO:0006351">
    <property type="term" value="P:DNA-templated transcription"/>
    <property type="evidence" value="ECO:0007669"/>
    <property type="project" value="InterPro"/>
</dbReference>
<evidence type="ECO:0000313" key="9">
    <source>
        <dbReference type="EMBL" id="CCG80974.1"/>
    </source>
</evidence>
<dbReference type="GO" id="GO:0005634">
    <property type="term" value="C:nucleus"/>
    <property type="evidence" value="ECO:0007669"/>
    <property type="project" value="UniProtKB-SubCell"/>
</dbReference>
<dbReference type="SMART" id="SM00906">
    <property type="entry name" value="Fungal_trans"/>
    <property type="match status" value="1"/>
</dbReference>
<evidence type="ECO:0000256" key="6">
    <source>
        <dbReference type="ARBA" id="ARBA00023242"/>
    </source>
</evidence>
<dbReference type="GO" id="GO:0008270">
    <property type="term" value="F:zinc ion binding"/>
    <property type="evidence" value="ECO:0007669"/>
    <property type="project" value="InterPro"/>
</dbReference>
<keyword evidence="3" id="KW-0805">Transcription regulation</keyword>
<gene>
    <name evidence="9" type="ORF">TAPDE_000640</name>
</gene>
<feature type="domain" description="Zn(2)-C6 fungal-type" evidence="8">
    <location>
        <begin position="48"/>
        <end position="78"/>
    </location>
</feature>
<dbReference type="PROSITE" id="PS00463">
    <property type="entry name" value="ZN2_CY6_FUNGAL_1"/>
    <property type="match status" value="1"/>
</dbReference>
<keyword evidence="6" id="KW-0539">Nucleus</keyword>
<feature type="compositionally biased region" description="Basic residues" evidence="7">
    <location>
        <begin position="83"/>
        <end position="95"/>
    </location>
</feature>
<evidence type="ECO:0000256" key="2">
    <source>
        <dbReference type="ARBA" id="ARBA00022723"/>
    </source>
</evidence>
<dbReference type="Proteomes" id="UP000013776">
    <property type="component" value="Unassembled WGS sequence"/>
</dbReference>
<evidence type="ECO:0000256" key="1">
    <source>
        <dbReference type="ARBA" id="ARBA00004123"/>
    </source>
</evidence>
<reference evidence="9 10" key="1">
    <citation type="journal article" date="2013" name="MBio">
        <title>Genome sequencing of the plant pathogen Taphrina deformans, the causal agent of peach leaf curl.</title>
        <authorList>
            <person name="Cisse O.H."/>
            <person name="Almeida J.M.G.C.F."/>
            <person name="Fonseca A."/>
            <person name="Kumar A.A."/>
            <person name="Salojaervi J."/>
            <person name="Overmyer K."/>
            <person name="Hauser P.M."/>
            <person name="Pagni M."/>
        </authorList>
    </citation>
    <scope>NUCLEOTIDE SEQUENCE [LARGE SCALE GENOMIC DNA]</scope>
    <source>
        <strain evidence="10">PYCC 5710 / ATCC 11124 / CBS 356.35 / IMI 108563 / JCM 9778 / NBRC 8474</strain>
    </source>
</reference>
<evidence type="ECO:0000313" key="10">
    <source>
        <dbReference type="Proteomes" id="UP000013776"/>
    </source>
</evidence>
<proteinExistence type="predicted"/>
<evidence type="ECO:0000256" key="7">
    <source>
        <dbReference type="SAM" id="MobiDB-lite"/>
    </source>
</evidence>
<dbReference type="VEuPathDB" id="FungiDB:TAPDE_000640"/>